<keyword evidence="1" id="KW-0479">Metal-binding</keyword>
<evidence type="ECO:0000313" key="4">
    <source>
        <dbReference type="EMBL" id="KAJ9561956.1"/>
    </source>
</evidence>
<dbReference type="GO" id="GO:0003676">
    <property type="term" value="F:nucleic acid binding"/>
    <property type="evidence" value="ECO:0007669"/>
    <property type="project" value="InterPro"/>
</dbReference>
<evidence type="ECO:0000259" key="3">
    <source>
        <dbReference type="PROSITE" id="PS50158"/>
    </source>
</evidence>
<dbReference type="EMBL" id="JARYMX010000002">
    <property type="protein sequence ID" value="KAJ9561956.1"/>
    <property type="molecule type" value="Genomic_DNA"/>
</dbReference>
<reference evidence="4" key="1">
    <citation type="submission" date="2023-03" db="EMBL/GenBank/DDBJ databases">
        <title>Chromosome-scale reference genome and RAD-based genetic map of yellow starthistle (Centaurea solstitialis) reveal putative structural variation and QTLs associated with invader traits.</title>
        <authorList>
            <person name="Reatini B."/>
            <person name="Cang F.A."/>
            <person name="Jiang Q."/>
            <person name="Mckibben M.T.W."/>
            <person name="Barker M.S."/>
            <person name="Rieseberg L.H."/>
            <person name="Dlugosch K.M."/>
        </authorList>
    </citation>
    <scope>NUCLEOTIDE SEQUENCE</scope>
    <source>
        <strain evidence="4">CAN-66</strain>
        <tissue evidence="4">Leaf</tissue>
    </source>
</reference>
<proteinExistence type="predicted"/>
<gene>
    <name evidence="4" type="ORF">OSB04_007116</name>
</gene>
<comment type="caution">
    <text evidence="4">The sequence shown here is derived from an EMBL/GenBank/DDBJ whole genome shotgun (WGS) entry which is preliminary data.</text>
</comment>
<feature type="compositionally biased region" description="Basic and acidic residues" evidence="2">
    <location>
        <begin position="251"/>
        <end position="261"/>
    </location>
</feature>
<evidence type="ECO:0000256" key="2">
    <source>
        <dbReference type="SAM" id="MobiDB-lite"/>
    </source>
</evidence>
<dbReference type="PANTHER" id="PTHR47481">
    <property type="match status" value="1"/>
</dbReference>
<dbReference type="PANTHER" id="PTHR47481:SF7">
    <property type="entry name" value="CCHC-TYPE DOMAIN-CONTAINING PROTEIN"/>
    <property type="match status" value="1"/>
</dbReference>
<dbReference type="InterPro" id="IPR001878">
    <property type="entry name" value="Znf_CCHC"/>
</dbReference>
<feature type="compositionally biased region" description="Polar residues" evidence="2">
    <location>
        <begin position="268"/>
        <end position="286"/>
    </location>
</feature>
<dbReference type="GO" id="GO:0008270">
    <property type="term" value="F:zinc ion binding"/>
    <property type="evidence" value="ECO:0007669"/>
    <property type="project" value="UniProtKB-KW"/>
</dbReference>
<keyword evidence="1" id="KW-0862">Zinc</keyword>
<evidence type="ECO:0000256" key="1">
    <source>
        <dbReference type="PROSITE-ProRule" id="PRU00047"/>
    </source>
</evidence>
<accession>A0AA38TUT4</accession>
<dbReference type="AlphaFoldDB" id="A0AA38TUT4"/>
<feature type="domain" description="CCHC-type" evidence="3">
    <location>
        <begin position="310"/>
        <end position="325"/>
    </location>
</feature>
<evidence type="ECO:0000313" key="5">
    <source>
        <dbReference type="Proteomes" id="UP001172457"/>
    </source>
</evidence>
<feature type="compositionally biased region" description="Basic residues" evidence="2">
    <location>
        <begin position="292"/>
        <end position="303"/>
    </location>
</feature>
<dbReference type="InterPro" id="IPR036875">
    <property type="entry name" value="Znf_CCHC_sf"/>
</dbReference>
<keyword evidence="1" id="KW-0863">Zinc-finger</keyword>
<name>A0AA38TUT4_9ASTR</name>
<dbReference type="Proteomes" id="UP001172457">
    <property type="component" value="Chromosome 2"/>
</dbReference>
<organism evidence="4 5">
    <name type="scientific">Centaurea solstitialis</name>
    <name type="common">yellow star-thistle</name>
    <dbReference type="NCBI Taxonomy" id="347529"/>
    <lineage>
        <taxon>Eukaryota</taxon>
        <taxon>Viridiplantae</taxon>
        <taxon>Streptophyta</taxon>
        <taxon>Embryophyta</taxon>
        <taxon>Tracheophyta</taxon>
        <taxon>Spermatophyta</taxon>
        <taxon>Magnoliopsida</taxon>
        <taxon>eudicotyledons</taxon>
        <taxon>Gunneridae</taxon>
        <taxon>Pentapetalae</taxon>
        <taxon>asterids</taxon>
        <taxon>campanulids</taxon>
        <taxon>Asterales</taxon>
        <taxon>Asteraceae</taxon>
        <taxon>Carduoideae</taxon>
        <taxon>Cardueae</taxon>
        <taxon>Centaureinae</taxon>
        <taxon>Centaurea</taxon>
    </lineage>
</organism>
<dbReference type="SUPFAM" id="SSF57756">
    <property type="entry name" value="Retrovirus zinc finger-like domains"/>
    <property type="match status" value="1"/>
</dbReference>
<feature type="region of interest" description="Disordered" evidence="2">
    <location>
        <begin position="251"/>
        <end position="303"/>
    </location>
</feature>
<protein>
    <recommendedName>
        <fullName evidence="3">CCHC-type domain-containing protein</fullName>
    </recommendedName>
</protein>
<dbReference type="PROSITE" id="PS50158">
    <property type="entry name" value="ZF_CCHC"/>
    <property type="match status" value="1"/>
</dbReference>
<keyword evidence="5" id="KW-1185">Reference proteome</keyword>
<sequence length="368" mass="41891">MANTVTNTNNLSLRSILEKDKLARANFLNWERNLMIVLRHERKWYVLEEPLGEAPPANAAANIMELDSNSISCQPNRIWNWIPIPSGFQFLQDSNSFKNIPANQTPPYRKHSDDLLDVGCLMLATMSPDLQTGIMNTNAYDMIRQLRDMFQTQARTERYDATRALNACKMAKGTSVSDPVIKMKRHIDHLERLGHPVPLQLATDTILNSLSEDYKQFVINYNMNNMEKTIAELHSMLKTAELSMGTGTKTKDVLMVRDDGTKRKRGHGNTSKGKSQPQASQSVTKVENNDKRKGKGKKVKPNKARTENMCFRCHELGHWRQNCPKRHKAGNNALATSDVDQKLHGYSIAQRISDVIRRLRLLHGFSHE</sequence>
<dbReference type="Pfam" id="PF14223">
    <property type="entry name" value="Retrotran_gag_2"/>
    <property type="match status" value="1"/>
</dbReference>
<dbReference type="Gene3D" id="4.10.60.10">
    <property type="entry name" value="Zinc finger, CCHC-type"/>
    <property type="match status" value="1"/>
</dbReference>